<reference evidence="2" key="1">
    <citation type="journal article" date="2020" name="J Insects Food Feed">
        <title>The yellow mealworm (Tenebrio molitor) genome: a resource for the emerging insects as food and feed industry.</title>
        <authorList>
            <person name="Eriksson T."/>
            <person name="Andere A."/>
            <person name="Kelstrup H."/>
            <person name="Emery V."/>
            <person name="Picard C."/>
        </authorList>
    </citation>
    <scope>NUCLEOTIDE SEQUENCE</scope>
    <source>
        <strain evidence="2">Stoneville</strain>
        <tissue evidence="2">Whole head</tissue>
    </source>
</reference>
<keyword evidence="3" id="KW-1185">Reference proteome</keyword>
<sequence>MAGGGEKLEQREKKERKNTVIITGIGRIRENTESGVEEGLEGEVGEWFIWDEREEKLKKLFRRRREEEKRNRREKKTDKKREKKKDAWKEKFMQTTRRRFEDAMKENREDCILLGRENRRKRSKKLGRERRDGKRKSKDKMENAEVKRLMECIKKQRDEEELQHEVSSEMAVPQLLPTKMDNRVTFVFFLLNIIYVWCTPHMASFMNKREVFCGPKLSDALALVCRGNYNPPSKKSMNDLLTYNTYDELFPSENDDDLDFPFIQKEAANSFLPMRAPTMPCVLRNGFLEALCIFNGQPQYSCLNLKYNKRMVLQARMGLMSICWRGGSIRVRPLYMLLIPALSLVSDEVCSSSTPRGNDGQRILIADILPRGSPRTPHRYVSHAKRCCTAYIITGDIHQRVYSLIRFDVYIHQNSLGFCGVIKRNRSELIKLVTYFFKVRHARVRLKREVHGRSYDLRDKQLGGPLCCGSVDKAGNSQERPNIGLHICTTSSSKTTPYPQRVGQLSAELLTHAPETHDQGRIKNASQWEDGSFTAETSPNPEFLFMHKFLFRLKKCHESRQRHACLDPGAQLPPARSSARLTKTPRDVCLAPPPGVILKATDKAYIREIVKKADKEENYEKMIVSILMYGAEICGWKEQEEVDKVQKKYLKGVLGVDRETSRYKQGEQWKRNRLRMKAGQTAAKIEDKMGGREECRILTECWREKKKNTERGNTLRNGYSSEEVERLRAKGRWINVELNEGDKDTNKQERRKRIKESIYNRKE</sequence>
<evidence type="ECO:0000256" key="1">
    <source>
        <dbReference type="SAM" id="MobiDB-lite"/>
    </source>
</evidence>
<feature type="region of interest" description="Disordered" evidence="1">
    <location>
        <begin position="64"/>
        <end position="88"/>
    </location>
</feature>
<dbReference type="EMBL" id="JABDTM020028543">
    <property type="protein sequence ID" value="KAH0808778.1"/>
    <property type="molecule type" value="Genomic_DNA"/>
</dbReference>
<evidence type="ECO:0000313" key="3">
    <source>
        <dbReference type="Proteomes" id="UP000719412"/>
    </source>
</evidence>
<feature type="region of interest" description="Disordered" evidence="1">
    <location>
        <begin position="122"/>
        <end position="142"/>
    </location>
</feature>
<protein>
    <submittedName>
        <fullName evidence="2">Uncharacterized protein</fullName>
    </submittedName>
</protein>
<name>A0A8J6L7H5_TENMO</name>
<dbReference type="AlphaFoldDB" id="A0A8J6L7H5"/>
<organism evidence="2 3">
    <name type="scientific">Tenebrio molitor</name>
    <name type="common">Yellow mealworm beetle</name>
    <dbReference type="NCBI Taxonomy" id="7067"/>
    <lineage>
        <taxon>Eukaryota</taxon>
        <taxon>Metazoa</taxon>
        <taxon>Ecdysozoa</taxon>
        <taxon>Arthropoda</taxon>
        <taxon>Hexapoda</taxon>
        <taxon>Insecta</taxon>
        <taxon>Pterygota</taxon>
        <taxon>Neoptera</taxon>
        <taxon>Endopterygota</taxon>
        <taxon>Coleoptera</taxon>
        <taxon>Polyphaga</taxon>
        <taxon>Cucujiformia</taxon>
        <taxon>Tenebrionidae</taxon>
        <taxon>Tenebrio</taxon>
    </lineage>
</organism>
<reference evidence="2" key="2">
    <citation type="submission" date="2021-08" db="EMBL/GenBank/DDBJ databases">
        <authorList>
            <person name="Eriksson T."/>
        </authorList>
    </citation>
    <scope>NUCLEOTIDE SEQUENCE</scope>
    <source>
        <strain evidence="2">Stoneville</strain>
        <tissue evidence="2">Whole head</tissue>
    </source>
</reference>
<gene>
    <name evidence="2" type="ORF">GEV33_014013</name>
</gene>
<dbReference type="Proteomes" id="UP000719412">
    <property type="component" value="Unassembled WGS sequence"/>
</dbReference>
<feature type="region of interest" description="Disordered" evidence="1">
    <location>
        <begin position="738"/>
        <end position="763"/>
    </location>
</feature>
<feature type="compositionally biased region" description="Basic residues" evidence="1">
    <location>
        <begin position="122"/>
        <end position="138"/>
    </location>
</feature>
<accession>A0A8J6L7H5</accession>
<comment type="caution">
    <text evidence="2">The sequence shown here is derived from an EMBL/GenBank/DDBJ whole genome shotgun (WGS) entry which is preliminary data.</text>
</comment>
<evidence type="ECO:0000313" key="2">
    <source>
        <dbReference type="EMBL" id="KAH0808778.1"/>
    </source>
</evidence>
<proteinExistence type="predicted"/>